<sequence>MSDGEYYTAEEAMKILKRPRSTFFKEVEEGKIPWELEPGRQRGRRYPKAAIDALSNRINGKKIKGKLPQHLVLAPSTIADLWKEVQIGIELYGEDDVPPFETLLEWRDINDEMFMHLKDQGQSVGYSSLMPVEEGVLQALIHDKIRENDIPLDAIKQWTDPDLSVYIATLTVKPSGKAKLDRDRGSFLLRQTVKWALSLNRQYSIKNWYGIGATKEGQSLFERLGFNEVISLYDGERKGYSIAEIKKPVRMINTLLAELNKTKPTEQ</sequence>
<keyword evidence="2" id="KW-1185">Reference proteome</keyword>
<dbReference type="AlphaFoldDB" id="A0A401ZFN8"/>
<dbReference type="Proteomes" id="UP000287224">
    <property type="component" value="Unassembled WGS sequence"/>
</dbReference>
<comment type="caution">
    <text evidence="1">The sequence shown here is derived from an EMBL/GenBank/DDBJ whole genome shotgun (WGS) entry which is preliminary data.</text>
</comment>
<organism evidence="1 2">
    <name type="scientific">Dictyobacter aurantiacus</name>
    <dbReference type="NCBI Taxonomy" id="1936993"/>
    <lineage>
        <taxon>Bacteria</taxon>
        <taxon>Bacillati</taxon>
        <taxon>Chloroflexota</taxon>
        <taxon>Ktedonobacteria</taxon>
        <taxon>Ktedonobacterales</taxon>
        <taxon>Dictyobacteraceae</taxon>
        <taxon>Dictyobacter</taxon>
    </lineage>
</organism>
<dbReference type="InterPro" id="IPR016181">
    <property type="entry name" value="Acyl_CoA_acyltransferase"/>
</dbReference>
<evidence type="ECO:0000313" key="2">
    <source>
        <dbReference type="Proteomes" id="UP000287224"/>
    </source>
</evidence>
<accession>A0A401ZFN8</accession>
<evidence type="ECO:0008006" key="3">
    <source>
        <dbReference type="Google" id="ProtNLM"/>
    </source>
</evidence>
<dbReference type="OrthoDB" id="152772at2"/>
<name>A0A401ZFN8_9CHLR</name>
<evidence type="ECO:0000313" key="1">
    <source>
        <dbReference type="EMBL" id="GCE05613.1"/>
    </source>
</evidence>
<reference evidence="2" key="1">
    <citation type="submission" date="2018-12" db="EMBL/GenBank/DDBJ databases">
        <title>Tengunoibacter tsumagoiensis gen. nov., sp. nov., Dictyobacter kobayashii sp. nov., D. alpinus sp. nov., and D. joshuensis sp. nov. and description of Dictyobacteraceae fam. nov. within the order Ktedonobacterales isolated from Tengu-no-mugimeshi.</title>
        <authorList>
            <person name="Wang C.M."/>
            <person name="Zheng Y."/>
            <person name="Sakai Y."/>
            <person name="Toyoda A."/>
            <person name="Minakuchi Y."/>
            <person name="Abe K."/>
            <person name="Yokota A."/>
            <person name="Yabe S."/>
        </authorList>
    </citation>
    <scope>NUCLEOTIDE SEQUENCE [LARGE SCALE GENOMIC DNA]</scope>
    <source>
        <strain evidence="2">S-27</strain>
    </source>
</reference>
<protein>
    <recommendedName>
        <fullName evidence="3">Helix-turn-helix domain-containing protein</fullName>
    </recommendedName>
</protein>
<gene>
    <name evidence="1" type="ORF">KDAU_29420</name>
</gene>
<dbReference type="EMBL" id="BIFQ01000001">
    <property type="protein sequence ID" value="GCE05613.1"/>
    <property type="molecule type" value="Genomic_DNA"/>
</dbReference>
<dbReference type="RefSeq" id="WP_126596645.1">
    <property type="nucleotide sequence ID" value="NZ_BIFQ01000001.1"/>
</dbReference>
<dbReference type="SUPFAM" id="SSF55729">
    <property type="entry name" value="Acyl-CoA N-acyltransferases (Nat)"/>
    <property type="match status" value="1"/>
</dbReference>
<proteinExistence type="predicted"/>